<evidence type="ECO:0000256" key="2">
    <source>
        <dbReference type="SAM" id="SignalP"/>
    </source>
</evidence>
<feature type="chain" id="PRO_5020767687" description="Excinuclease ABC subunit A" evidence="2">
    <location>
        <begin position="25"/>
        <end position="128"/>
    </location>
</feature>
<gene>
    <name evidence="3" type="ORF">FA740_14030</name>
</gene>
<keyword evidence="2" id="KW-0732">Signal</keyword>
<feature type="signal peptide" evidence="2">
    <location>
        <begin position="1"/>
        <end position="24"/>
    </location>
</feature>
<evidence type="ECO:0000256" key="1">
    <source>
        <dbReference type="SAM" id="MobiDB-lite"/>
    </source>
</evidence>
<name>A0A4U0QMN4_9RHOB</name>
<feature type="region of interest" description="Disordered" evidence="1">
    <location>
        <begin position="25"/>
        <end position="66"/>
    </location>
</feature>
<evidence type="ECO:0000313" key="3">
    <source>
        <dbReference type="EMBL" id="TJZ82730.1"/>
    </source>
</evidence>
<dbReference type="OrthoDB" id="7666115at2"/>
<evidence type="ECO:0008006" key="5">
    <source>
        <dbReference type="Google" id="ProtNLM"/>
    </source>
</evidence>
<accession>A0A4U0QMN4</accession>
<protein>
    <recommendedName>
        <fullName evidence="5">Excinuclease ABC subunit A</fullName>
    </recommendedName>
</protein>
<keyword evidence="4" id="KW-1185">Reference proteome</keyword>
<proteinExistence type="predicted"/>
<sequence>MSLYRTFTAAALVAVTASAMPALADPGRGNGNHRGGPPHAQGCPPGLAKKSPACVPPGQARQMERRYGRDVGQVLRVGDYALIRDPRRFELQQRDGWRYYRDGDRAYRVDAETQQILAIINLARALIN</sequence>
<evidence type="ECO:0000313" key="4">
    <source>
        <dbReference type="Proteomes" id="UP000306223"/>
    </source>
</evidence>
<organism evidence="3 4">
    <name type="scientific">Paracoccus hibiscisoli</name>
    <dbReference type="NCBI Taxonomy" id="2023261"/>
    <lineage>
        <taxon>Bacteria</taxon>
        <taxon>Pseudomonadati</taxon>
        <taxon>Pseudomonadota</taxon>
        <taxon>Alphaproteobacteria</taxon>
        <taxon>Rhodobacterales</taxon>
        <taxon>Paracoccaceae</taxon>
        <taxon>Paracoccus</taxon>
    </lineage>
</organism>
<comment type="caution">
    <text evidence="3">The sequence shown here is derived from an EMBL/GenBank/DDBJ whole genome shotgun (WGS) entry which is preliminary data.</text>
</comment>
<dbReference type="RefSeq" id="WP_136857406.1">
    <property type="nucleotide sequence ID" value="NZ_SUNH01000020.1"/>
</dbReference>
<reference evidence="3 4" key="1">
    <citation type="submission" date="2019-04" db="EMBL/GenBank/DDBJ databases">
        <authorList>
            <person name="Li J."/>
        </authorList>
    </citation>
    <scope>NUCLEOTIDE SEQUENCE [LARGE SCALE GENOMIC DNA]</scope>
    <source>
        <strain evidence="3 4">CCTCC AB2016182</strain>
    </source>
</reference>
<dbReference type="Proteomes" id="UP000306223">
    <property type="component" value="Unassembled WGS sequence"/>
</dbReference>
<dbReference type="AlphaFoldDB" id="A0A4U0QMN4"/>
<dbReference type="EMBL" id="SUNH01000020">
    <property type="protein sequence ID" value="TJZ82730.1"/>
    <property type="molecule type" value="Genomic_DNA"/>
</dbReference>